<name>A0ACD4ZC24_9ACTN</name>
<evidence type="ECO:0000313" key="2">
    <source>
        <dbReference type="Proteomes" id="UP001348369"/>
    </source>
</evidence>
<proteinExistence type="predicted"/>
<dbReference type="EMBL" id="CP109109">
    <property type="protein sequence ID" value="WSB95817.1"/>
    <property type="molecule type" value="Genomic_DNA"/>
</dbReference>
<dbReference type="Proteomes" id="UP001348369">
    <property type="component" value="Chromosome"/>
</dbReference>
<accession>A0ACD4ZC24</accession>
<sequence length="67" mass="7653">MSDHEQQQPAPRRGKIRAALVRAEQKVFTRPTPKSAKAQMEFLYTRAKRSTKALAESLGVSRRTVER</sequence>
<gene>
    <name evidence="1" type="ORF">OG835_01440</name>
</gene>
<evidence type="ECO:0000313" key="1">
    <source>
        <dbReference type="EMBL" id="WSB95817.1"/>
    </source>
</evidence>
<protein>
    <submittedName>
        <fullName evidence="1">Uncharacterized protein</fullName>
    </submittedName>
</protein>
<keyword evidence="2" id="KW-1185">Reference proteome</keyword>
<reference evidence="1" key="1">
    <citation type="submission" date="2022-10" db="EMBL/GenBank/DDBJ databases">
        <title>The complete genomes of actinobacterial strains from the NBC collection.</title>
        <authorList>
            <person name="Joergensen T.S."/>
            <person name="Alvarez Arevalo M."/>
            <person name="Sterndorff E.B."/>
            <person name="Faurdal D."/>
            <person name="Vuksanovic O."/>
            <person name="Mourched A.-S."/>
            <person name="Charusanti P."/>
            <person name="Shaw S."/>
            <person name="Blin K."/>
            <person name="Weber T."/>
        </authorList>
    </citation>
    <scope>NUCLEOTIDE SEQUENCE</scope>
    <source>
        <strain evidence="1">NBC 01771</strain>
    </source>
</reference>
<organism evidence="1 2">
    <name type="scientific">Streptomyces scopuliridis</name>
    <dbReference type="NCBI Taxonomy" id="452529"/>
    <lineage>
        <taxon>Bacteria</taxon>
        <taxon>Bacillati</taxon>
        <taxon>Actinomycetota</taxon>
        <taxon>Actinomycetes</taxon>
        <taxon>Kitasatosporales</taxon>
        <taxon>Streptomycetaceae</taxon>
        <taxon>Streptomyces</taxon>
    </lineage>
</organism>